<proteinExistence type="predicted"/>
<name>A0AAV5AMB6_9AGAM</name>
<evidence type="ECO:0000256" key="1">
    <source>
        <dbReference type="SAM" id="MobiDB-lite"/>
    </source>
</evidence>
<dbReference type="AlphaFoldDB" id="A0AAV5AMB6"/>
<organism evidence="2 3">
    <name type="scientific">Clathrus columnatus</name>
    <dbReference type="NCBI Taxonomy" id="1419009"/>
    <lineage>
        <taxon>Eukaryota</taxon>
        <taxon>Fungi</taxon>
        <taxon>Dikarya</taxon>
        <taxon>Basidiomycota</taxon>
        <taxon>Agaricomycotina</taxon>
        <taxon>Agaricomycetes</taxon>
        <taxon>Phallomycetidae</taxon>
        <taxon>Phallales</taxon>
        <taxon>Clathraceae</taxon>
        <taxon>Clathrus</taxon>
    </lineage>
</organism>
<comment type="caution">
    <text evidence="2">The sequence shown here is derived from an EMBL/GenBank/DDBJ whole genome shotgun (WGS) entry which is preliminary data.</text>
</comment>
<gene>
    <name evidence="2" type="ORF">Clacol_010105</name>
</gene>
<evidence type="ECO:0000313" key="2">
    <source>
        <dbReference type="EMBL" id="GJJ15827.1"/>
    </source>
</evidence>
<dbReference type="Proteomes" id="UP001050691">
    <property type="component" value="Unassembled WGS sequence"/>
</dbReference>
<dbReference type="EMBL" id="BPWL01000011">
    <property type="protein sequence ID" value="GJJ15827.1"/>
    <property type="molecule type" value="Genomic_DNA"/>
</dbReference>
<protein>
    <submittedName>
        <fullName evidence="2">Uncharacterized protein</fullName>
    </submittedName>
</protein>
<feature type="compositionally biased region" description="Polar residues" evidence="1">
    <location>
        <begin position="32"/>
        <end position="51"/>
    </location>
</feature>
<sequence>MSDIKMIQYEASRFKKDEQPRTNVELGESLDPWQQSSTNATMPHTEPTSMETDPPLIDETSVETFPTPVATIYGHVETRWGRLHHLQTPQTEWGGFLSCDEWELAQWIIKSGISQSALDDLLKLNIIKQPLNLSFYNKRTFYDIIDQLPSRDIPDFECETIEITGNILDDAGHPLMTTVELWKRNLVELVEEIISNPALDSKIHYEPIRTFSDTDKNECIYNEAHTGEWWWNIQSKLPQGATVAAIIIASDAMRLSQFRGDKTTWPVYISLANIKKHIRRQPRHCAMLLLGYLPVSKLECFTEVGRHMAKQQLFHCCMQSLLAPLVEAGQNGVKMTCADGNVRSVHPILAAYIADHPEQCLVACSQEN</sequence>
<accession>A0AAV5AMB6</accession>
<dbReference type="Pfam" id="PF18759">
    <property type="entry name" value="Plavaka"/>
    <property type="match status" value="1"/>
</dbReference>
<evidence type="ECO:0000313" key="3">
    <source>
        <dbReference type="Proteomes" id="UP001050691"/>
    </source>
</evidence>
<reference evidence="2" key="1">
    <citation type="submission" date="2021-10" db="EMBL/GenBank/DDBJ databases">
        <title>De novo Genome Assembly of Clathrus columnatus (Basidiomycota, Fungi) Using Illumina and Nanopore Sequence Data.</title>
        <authorList>
            <person name="Ogiso-Tanaka E."/>
            <person name="Itagaki H."/>
            <person name="Hosoya T."/>
            <person name="Hosaka K."/>
        </authorList>
    </citation>
    <scope>NUCLEOTIDE SEQUENCE</scope>
    <source>
        <strain evidence="2">MO-923</strain>
    </source>
</reference>
<feature type="region of interest" description="Disordered" evidence="1">
    <location>
        <begin position="14"/>
        <end position="54"/>
    </location>
</feature>
<keyword evidence="3" id="KW-1185">Reference proteome</keyword>
<dbReference type="InterPro" id="IPR041078">
    <property type="entry name" value="Plavaka"/>
</dbReference>